<gene>
    <name evidence="8 9" type="primary">LOC107225126</name>
</gene>
<dbReference type="RefSeq" id="XP_015520957.1">
    <property type="nucleotide sequence ID" value="XM_015665471.1"/>
</dbReference>
<dbReference type="GO" id="GO:0003755">
    <property type="term" value="F:peptidyl-prolyl cis-trans isomerase activity"/>
    <property type="evidence" value="ECO:0007669"/>
    <property type="project" value="UniProtKB-KW"/>
</dbReference>
<dbReference type="Gene3D" id="3.10.50.40">
    <property type="match status" value="1"/>
</dbReference>
<dbReference type="AlphaFoldDB" id="A0A6J0C351"/>
<dbReference type="EC" id="5.2.1.8" evidence="3"/>
<dbReference type="GO" id="GO:0044183">
    <property type="term" value="F:protein folding chaperone"/>
    <property type="evidence" value="ECO:0007669"/>
    <property type="project" value="TreeGrafter"/>
</dbReference>
<accession>A0A6J0C351</accession>
<dbReference type="GO" id="GO:0012505">
    <property type="term" value="C:endomembrane system"/>
    <property type="evidence" value="ECO:0007669"/>
    <property type="project" value="TreeGrafter"/>
</dbReference>
<dbReference type="SUPFAM" id="SSF48452">
    <property type="entry name" value="TPR-like"/>
    <property type="match status" value="1"/>
</dbReference>
<comment type="catalytic activity">
    <reaction evidence="3">
        <text>[protein]-peptidylproline (omega=180) = [protein]-peptidylproline (omega=0)</text>
        <dbReference type="Rhea" id="RHEA:16237"/>
        <dbReference type="Rhea" id="RHEA-COMP:10747"/>
        <dbReference type="Rhea" id="RHEA-COMP:10748"/>
        <dbReference type="ChEBI" id="CHEBI:83833"/>
        <dbReference type="ChEBI" id="CHEBI:83834"/>
        <dbReference type="EC" id="5.2.1.8"/>
    </reaction>
</comment>
<dbReference type="GO" id="GO:0016020">
    <property type="term" value="C:membrane"/>
    <property type="evidence" value="ECO:0007669"/>
    <property type="project" value="TreeGrafter"/>
</dbReference>
<evidence type="ECO:0000256" key="3">
    <source>
        <dbReference type="PROSITE-ProRule" id="PRU00277"/>
    </source>
</evidence>
<feature type="region of interest" description="Disordered" evidence="4">
    <location>
        <begin position="327"/>
        <end position="347"/>
    </location>
</feature>
<evidence type="ECO:0000256" key="1">
    <source>
        <dbReference type="ARBA" id="ARBA00022737"/>
    </source>
</evidence>
<organism evidence="7 9">
    <name type="scientific">Neodiprion lecontei</name>
    <name type="common">Redheaded pine sawfly</name>
    <dbReference type="NCBI Taxonomy" id="441921"/>
    <lineage>
        <taxon>Eukaryota</taxon>
        <taxon>Metazoa</taxon>
        <taxon>Ecdysozoa</taxon>
        <taxon>Arthropoda</taxon>
        <taxon>Hexapoda</taxon>
        <taxon>Insecta</taxon>
        <taxon>Pterygota</taxon>
        <taxon>Neoptera</taxon>
        <taxon>Endopterygota</taxon>
        <taxon>Hymenoptera</taxon>
        <taxon>Tenthredinoidea</taxon>
        <taxon>Diprionidae</taxon>
        <taxon>Diprioninae</taxon>
        <taxon>Neodiprion</taxon>
    </lineage>
</organism>
<keyword evidence="5" id="KW-0812">Transmembrane</keyword>
<dbReference type="InterPro" id="IPR011990">
    <property type="entry name" value="TPR-like_helical_dom_sf"/>
</dbReference>
<keyword evidence="5" id="KW-0472">Membrane</keyword>
<dbReference type="InterPro" id="IPR019734">
    <property type="entry name" value="TPR_rpt"/>
</dbReference>
<evidence type="ECO:0000313" key="8">
    <source>
        <dbReference type="RefSeq" id="XP_015520956.1"/>
    </source>
</evidence>
<name>A0A6J0C351_NEOLC</name>
<dbReference type="Gene3D" id="1.25.40.10">
    <property type="entry name" value="Tetratricopeptide repeat domain"/>
    <property type="match status" value="1"/>
</dbReference>
<evidence type="ECO:0000256" key="4">
    <source>
        <dbReference type="SAM" id="MobiDB-lite"/>
    </source>
</evidence>
<evidence type="ECO:0000313" key="9">
    <source>
        <dbReference type="RefSeq" id="XP_015520957.1"/>
    </source>
</evidence>
<evidence type="ECO:0000256" key="5">
    <source>
        <dbReference type="SAM" id="Phobius"/>
    </source>
</evidence>
<dbReference type="InterPro" id="IPR001179">
    <property type="entry name" value="PPIase_FKBP_dom"/>
</dbReference>
<dbReference type="PANTHER" id="PTHR46512">
    <property type="entry name" value="PEPTIDYLPROLYL ISOMERASE"/>
    <property type="match status" value="1"/>
</dbReference>
<keyword evidence="3 8" id="KW-0413">Isomerase</keyword>
<dbReference type="Pfam" id="PF00254">
    <property type="entry name" value="FKBP_C"/>
    <property type="match status" value="1"/>
</dbReference>
<feature type="domain" description="PPIase FKBP-type" evidence="6">
    <location>
        <begin position="69"/>
        <end position="153"/>
    </location>
</feature>
<feature type="compositionally biased region" description="Low complexity" evidence="4">
    <location>
        <begin position="331"/>
        <end position="347"/>
    </location>
</feature>
<evidence type="ECO:0000313" key="7">
    <source>
        <dbReference type="Proteomes" id="UP000829291"/>
    </source>
</evidence>
<keyword evidence="1" id="KW-0677">Repeat</keyword>
<dbReference type="GO" id="GO:0005740">
    <property type="term" value="C:mitochondrial envelope"/>
    <property type="evidence" value="ECO:0007669"/>
    <property type="project" value="TreeGrafter"/>
</dbReference>
<dbReference type="GeneID" id="107225126"/>
<protein>
    <recommendedName>
        <fullName evidence="3">peptidylprolyl isomerase</fullName>
        <ecNumber evidence="3">5.2.1.8</ecNumber>
    </recommendedName>
</protein>
<proteinExistence type="predicted"/>
<dbReference type="InterPro" id="IPR046357">
    <property type="entry name" value="PPIase_dom_sf"/>
</dbReference>
<sequence>MDNETVDNAGSQADFIQNELNFDVDLKDPLTKATLEDHEEDEWMDVLGVGQLKKKVVKAGQKGTRPNRSDICSINLTGKLEDGTVVEKYEKFTIQLGDVEVIQGLDLVIALMDVEEVAEVEVEARFGYGDLGREPDIPGGAKLFYTIELLSVEMEPEIETLGIAQRKNIGNKKRERGNWWYSRDEASLAVQCYRRALDYLDETKGGINYPQGDQEESISNADLQALLEDRMKVCNNLAAAQMKTEAYDAALKSVENVLRCQPKNVKALFRKGKILQHKGERAAAYAILLQAAKLDPDSKAIQQELAILKEKTAKDAKHEKNLYKKMLGTDKQNGSPNKNTNNQNPKTTPSTIAWSLIGGAVAAIAGVIVYRKISCS</sequence>
<dbReference type="GO" id="GO:0005829">
    <property type="term" value="C:cytosol"/>
    <property type="evidence" value="ECO:0007669"/>
    <property type="project" value="TreeGrafter"/>
</dbReference>
<keyword evidence="2" id="KW-0802">TPR repeat</keyword>
<dbReference type="InterPro" id="IPR050754">
    <property type="entry name" value="FKBP4/5/8-like"/>
</dbReference>
<dbReference type="PROSITE" id="PS50059">
    <property type="entry name" value="FKBP_PPIASE"/>
    <property type="match status" value="1"/>
</dbReference>
<keyword evidence="3" id="KW-0697">Rotamase</keyword>
<feature type="transmembrane region" description="Helical" evidence="5">
    <location>
        <begin position="352"/>
        <end position="370"/>
    </location>
</feature>
<dbReference type="Pfam" id="PF13181">
    <property type="entry name" value="TPR_8"/>
    <property type="match status" value="1"/>
</dbReference>
<dbReference type="RefSeq" id="XP_015520956.1">
    <property type="nucleotide sequence ID" value="XM_015665470.1"/>
</dbReference>
<dbReference type="PANTHER" id="PTHR46512:SF1">
    <property type="entry name" value="PEPTIDYLPROLYL ISOMERASE"/>
    <property type="match status" value="1"/>
</dbReference>
<evidence type="ECO:0000256" key="2">
    <source>
        <dbReference type="ARBA" id="ARBA00022803"/>
    </source>
</evidence>
<dbReference type="SMART" id="SM00028">
    <property type="entry name" value="TPR"/>
    <property type="match status" value="3"/>
</dbReference>
<keyword evidence="5" id="KW-1133">Transmembrane helix</keyword>
<dbReference type="OrthoDB" id="532682at2759"/>
<evidence type="ECO:0000259" key="6">
    <source>
        <dbReference type="PROSITE" id="PS50059"/>
    </source>
</evidence>
<dbReference type="Proteomes" id="UP000829291">
    <property type="component" value="Chromosome 5"/>
</dbReference>
<dbReference type="SUPFAM" id="SSF54534">
    <property type="entry name" value="FKBP-like"/>
    <property type="match status" value="1"/>
</dbReference>
<reference evidence="8 9" key="1">
    <citation type="submission" date="2025-04" db="UniProtKB">
        <authorList>
            <consortium name="RefSeq"/>
        </authorList>
    </citation>
    <scope>IDENTIFICATION</scope>
    <source>
        <tissue evidence="8 9">Whole body</tissue>
    </source>
</reference>
<keyword evidence="7" id="KW-1185">Reference proteome</keyword>
<dbReference type="GO" id="GO:0043066">
    <property type="term" value="P:negative regulation of apoptotic process"/>
    <property type="evidence" value="ECO:0007669"/>
    <property type="project" value="TreeGrafter"/>
</dbReference>
<dbReference type="KEGG" id="nlo:107225126"/>